<comment type="caution">
    <text evidence="1">The sequence shown here is derived from an EMBL/GenBank/DDBJ whole genome shotgun (WGS) entry which is preliminary data.</text>
</comment>
<protein>
    <submittedName>
        <fullName evidence="1">Uncharacterized protein</fullName>
    </submittedName>
</protein>
<dbReference type="AlphaFoldDB" id="A0A009HS64"/>
<proteinExistence type="predicted"/>
<dbReference type="PATRIC" id="fig|1310613.3.peg.1730"/>
<sequence length="37" mass="4352">MKVCVIYPEFLNAFVKIYCYVGLINNKYGEYLKSKIS</sequence>
<reference evidence="1 2" key="1">
    <citation type="submission" date="2014-02" db="EMBL/GenBank/DDBJ databases">
        <title>Comparative genomics and transcriptomics to identify genetic mechanisms underlying the emergence of carbapenem resistant Acinetobacter baumannii (CRAb).</title>
        <authorList>
            <person name="Harris A.D."/>
            <person name="Johnson K.J."/>
            <person name="George J."/>
            <person name="Shefchek K."/>
            <person name="Daugherty S.C."/>
            <person name="Parankush S."/>
            <person name="Sadzewicz L."/>
            <person name="Tallon L."/>
            <person name="Sengamalay N."/>
            <person name="Hazen T.H."/>
            <person name="Rasko D.A."/>
        </authorList>
    </citation>
    <scope>NUCLEOTIDE SEQUENCE [LARGE SCALE GENOMIC DNA]</scope>
    <source>
        <strain evidence="1 2">1295743</strain>
    </source>
</reference>
<accession>A0A009HS64</accession>
<dbReference type="Proteomes" id="UP000020595">
    <property type="component" value="Unassembled WGS sequence"/>
</dbReference>
<dbReference type="EMBL" id="JEWH01000019">
    <property type="protein sequence ID" value="EXB05855.1"/>
    <property type="molecule type" value="Genomic_DNA"/>
</dbReference>
<organism evidence="1 2">
    <name type="scientific">Acinetobacter baumannii (strain 1295743)</name>
    <dbReference type="NCBI Taxonomy" id="1310613"/>
    <lineage>
        <taxon>Bacteria</taxon>
        <taxon>Pseudomonadati</taxon>
        <taxon>Pseudomonadota</taxon>
        <taxon>Gammaproteobacteria</taxon>
        <taxon>Moraxellales</taxon>
        <taxon>Moraxellaceae</taxon>
        <taxon>Acinetobacter</taxon>
        <taxon>Acinetobacter calcoaceticus/baumannii complex</taxon>
    </lineage>
</organism>
<evidence type="ECO:0000313" key="2">
    <source>
        <dbReference type="Proteomes" id="UP000020595"/>
    </source>
</evidence>
<gene>
    <name evidence="1" type="ORF">J512_1805</name>
</gene>
<name>A0A009HS64_ACIB9</name>
<evidence type="ECO:0000313" key="1">
    <source>
        <dbReference type="EMBL" id="EXB05855.1"/>
    </source>
</evidence>